<sequence>MVGLRIQHQFGFQAAVLEGGEPLFGLAYWAAFVVDRVEDEGGGFDLGSVVVRRLGAEYGGVGPGQAAVDQLHHADADVCGAAEADQIAHASAADRGLSRAYQLSQTGGVVPGVLVEVHDLIQPIAAAPSSERIEKRPALFRCREQRAALQPLISGSPS</sequence>
<reference evidence="1 2" key="1">
    <citation type="journal article" date="2015" name="Stand. Genomic Sci.">
        <title>Genomic Encyclopedia of Bacterial and Archaeal Type Strains, Phase III: the genomes of soil and plant-associated and newly described type strains.</title>
        <authorList>
            <person name="Whitman W.B."/>
            <person name="Woyke T."/>
            <person name="Klenk H.P."/>
            <person name="Zhou Y."/>
            <person name="Lilburn T.G."/>
            <person name="Beck B.J."/>
            <person name="De Vos P."/>
            <person name="Vandamme P."/>
            <person name="Eisen J.A."/>
            <person name="Garrity G."/>
            <person name="Hugenholtz P."/>
            <person name="Kyrpides N.C."/>
        </authorList>
    </citation>
    <scope>NUCLEOTIDE SEQUENCE [LARGE SCALE GENOMIC DNA]</scope>
    <source>
        <strain evidence="1 2">VKM Ac-2541</strain>
    </source>
</reference>
<dbReference type="AlphaFoldDB" id="A0A4R2IRZ3"/>
<organism evidence="1 2">
    <name type="scientific">Kribbella antiqua</name>
    <dbReference type="NCBI Taxonomy" id="2512217"/>
    <lineage>
        <taxon>Bacteria</taxon>
        <taxon>Bacillati</taxon>
        <taxon>Actinomycetota</taxon>
        <taxon>Actinomycetes</taxon>
        <taxon>Propionibacteriales</taxon>
        <taxon>Kribbellaceae</taxon>
        <taxon>Kribbella</taxon>
    </lineage>
</organism>
<gene>
    <name evidence="1" type="ORF">EV646_106386</name>
</gene>
<protein>
    <submittedName>
        <fullName evidence="1">Uncharacterized protein</fullName>
    </submittedName>
</protein>
<comment type="caution">
    <text evidence="1">The sequence shown here is derived from an EMBL/GenBank/DDBJ whole genome shotgun (WGS) entry which is preliminary data.</text>
</comment>
<keyword evidence="2" id="KW-1185">Reference proteome</keyword>
<evidence type="ECO:0000313" key="1">
    <source>
        <dbReference type="EMBL" id="TCO47146.1"/>
    </source>
</evidence>
<dbReference type="Proteomes" id="UP000295573">
    <property type="component" value="Unassembled WGS sequence"/>
</dbReference>
<name>A0A4R2IRZ3_9ACTN</name>
<accession>A0A4R2IRZ3</accession>
<proteinExistence type="predicted"/>
<dbReference type="EMBL" id="SLWR01000006">
    <property type="protein sequence ID" value="TCO47146.1"/>
    <property type="molecule type" value="Genomic_DNA"/>
</dbReference>
<evidence type="ECO:0000313" key="2">
    <source>
        <dbReference type="Proteomes" id="UP000295573"/>
    </source>
</evidence>